<evidence type="ECO:0000259" key="4">
    <source>
        <dbReference type="PROSITE" id="PS51898"/>
    </source>
</evidence>
<evidence type="ECO:0000313" key="5">
    <source>
        <dbReference type="EMBL" id="MDO6455465.1"/>
    </source>
</evidence>
<keyword evidence="2" id="KW-0229">DNA integration</keyword>
<dbReference type="GO" id="GO:0015074">
    <property type="term" value="P:DNA integration"/>
    <property type="evidence" value="ECO:0007669"/>
    <property type="project" value="UniProtKB-KW"/>
</dbReference>
<keyword evidence="3" id="KW-0233">DNA recombination</keyword>
<evidence type="ECO:0000256" key="2">
    <source>
        <dbReference type="ARBA" id="ARBA00022908"/>
    </source>
</evidence>
<gene>
    <name evidence="5" type="ORF">Q4494_00105</name>
</gene>
<dbReference type="Pfam" id="PF00589">
    <property type="entry name" value="Phage_integrase"/>
    <property type="match status" value="1"/>
</dbReference>
<dbReference type="EMBL" id="JAUOPJ010000001">
    <property type="protein sequence ID" value="MDO6455465.1"/>
    <property type="molecule type" value="Genomic_DNA"/>
</dbReference>
<evidence type="ECO:0000256" key="1">
    <source>
        <dbReference type="ARBA" id="ARBA00008857"/>
    </source>
</evidence>
<accession>A0AAW7XN36</accession>
<dbReference type="InterPro" id="IPR011010">
    <property type="entry name" value="DNA_brk_join_enz"/>
</dbReference>
<dbReference type="Proteomes" id="UP001169823">
    <property type="component" value="Unassembled WGS sequence"/>
</dbReference>
<dbReference type="InterPro" id="IPR002104">
    <property type="entry name" value="Integrase_catalytic"/>
</dbReference>
<organism evidence="5 6">
    <name type="scientific">Celeribacter halophilus</name>
    <dbReference type="NCBI Taxonomy" id="576117"/>
    <lineage>
        <taxon>Bacteria</taxon>
        <taxon>Pseudomonadati</taxon>
        <taxon>Pseudomonadota</taxon>
        <taxon>Alphaproteobacteria</taxon>
        <taxon>Rhodobacterales</taxon>
        <taxon>Roseobacteraceae</taxon>
        <taxon>Celeribacter</taxon>
    </lineage>
</organism>
<comment type="similarity">
    <text evidence="1">Belongs to the 'phage' integrase family.</text>
</comment>
<evidence type="ECO:0000256" key="3">
    <source>
        <dbReference type="ARBA" id="ARBA00023172"/>
    </source>
</evidence>
<dbReference type="PANTHER" id="PTHR30629:SF2">
    <property type="entry name" value="PROPHAGE INTEGRASE INTS-RELATED"/>
    <property type="match status" value="1"/>
</dbReference>
<reference evidence="5" key="1">
    <citation type="submission" date="2023-07" db="EMBL/GenBank/DDBJ databases">
        <title>Genome content predicts the carbon catabolic preferences of heterotrophic bacteria.</title>
        <authorList>
            <person name="Gralka M."/>
        </authorList>
    </citation>
    <scope>NUCLEOTIDE SEQUENCE</scope>
    <source>
        <strain evidence="5">I2M02</strain>
    </source>
</reference>
<dbReference type="AlphaFoldDB" id="A0AAW7XN36"/>
<evidence type="ECO:0000313" key="6">
    <source>
        <dbReference type="Proteomes" id="UP001169823"/>
    </source>
</evidence>
<dbReference type="InterPro" id="IPR050808">
    <property type="entry name" value="Phage_Integrase"/>
</dbReference>
<name>A0AAW7XN36_9RHOB</name>
<protein>
    <submittedName>
        <fullName evidence="5">Site-specific integrase</fullName>
    </submittedName>
</protein>
<dbReference type="PANTHER" id="PTHR30629">
    <property type="entry name" value="PROPHAGE INTEGRASE"/>
    <property type="match status" value="1"/>
</dbReference>
<dbReference type="GO" id="GO:0006310">
    <property type="term" value="P:DNA recombination"/>
    <property type="evidence" value="ECO:0007669"/>
    <property type="project" value="UniProtKB-KW"/>
</dbReference>
<dbReference type="CDD" id="cd01184">
    <property type="entry name" value="INT_C_like_1"/>
    <property type="match status" value="1"/>
</dbReference>
<proteinExistence type="inferred from homology"/>
<sequence length="455" mass="51496">MREMVRSYFVASLERYVERLNDTGMSGHTIDLLKQELDVHEDAIGGHDDLSDLFLDTGTVEAFRGSAGLSDADWAENEPDLRREMRKARRDQIKALLSASESLDSYSFTEPAENAATPPEGRSVTLSAALEDFMQEHSPLWSEEMQKKAKSYLAVLLEYFGPNRLMADITRQDAADLKKVLLALPANRSTRPETRDLSLTEAIAVTGVKKITGKTVSNYIDTYRRFWHWAEVHGHAPVKLFEDMKVAKAKQAAPARRSYTQEETKSLYAELTENRRGLVKKDDYKWGALLALYTGARLREVAQLDKADIRCEGDIWYIDINGDGDKKSLKTAAATRRVPIHSELIRLGFLDWVADKRDGQRLFLSFSHNAKEGYGRNLGRWFNTVLLTGMSLKESGLVFHSLRHTMVTRLAQAGVPEPLYQEIVGHERQGVSQQVYFKEGHTLAQKQEAIERFAV</sequence>
<dbReference type="InterPro" id="IPR013762">
    <property type="entry name" value="Integrase-like_cat_sf"/>
</dbReference>
<dbReference type="GO" id="GO:0003677">
    <property type="term" value="F:DNA binding"/>
    <property type="evidence" value="ECO:0007669"/>
    <property type="project" value="InterPro"/>
</dbReference>
<dbReference type="SUPFAM" id="SSF56349">
    <property type="entry name" value="DNA breaking-rejoining enzymes"/>
    <property type="match status" value="1"/>
</dbReference>
<dbReference type="RefSeq" id="WP_303478525.1">
    <property type="nucleotide sequence ID" value="NZ_JAUOPJ010000001.1"/>
</dbReference>
<dbReference type="PROSITE" id="PS51898">
    <property type="entry name" value="TYR_RECOMBINASE"/>
    <property type="match status" value="1"/>
</dbReference>
<feature type="domain" description="Tyr recombinase" evidence="4">
    <location>
        <begin position="254"/>
        <end position="452"/>
    </location>
</feature>
<dbReference type="Gene3D" id="1.10.443.10">
    <property type="entry name" value="Intergrase catalytic core"/>
    <property type="match status" value="1"/>
</dbReference>
<comment type="caution">
    <text evidence="5">The sequence shown here is derived from an EMBL/GenBank/DDBJ whole genome shotgun (WGS) entry which is preliminary data.</text>
</comment>